<dbReference type="Gene3D" id="3.10.450.50">
    <property type="match status" value="1"/>
</dbReference>
<dbReference type="GO" id="GO:0016853">
    <property type="term" value="F:isomerase activity"/>
    <property type="evidence" value="ECO:0007669"/>
    <property type="project" value="UniProtKB-KW"/>
</dbReference>
<keyword evidence="2" id="KW-0413">Isomerase</keyword>
<comment type="caution">
    <text evidence="2">The sequence shown here is derived from an EMBL/GenBank/DDBJ whole genome shotgun (WGS) entry which is preliminary data.</text>
</comment>
<sequence>MTATVPPPTASASAPPACEAHDAHDATARVVALFANFGPAQLPLLDQYYAAQARFKDPFHDVQGVPAITAIFAHMFEALHAPRFVFIDQIIGAQQAFLTWDLHFRFRRWRAHQPERIHGATHLRFDAQGRITLHRDYWDSAEELFEKFPLLGPGMRWLRKRAAA</sequence>
<dbReference type="InterPro" id="IPR037401">
    <property type="entry name" value="SnoaL-like"/>
</dbReference>
<organism evidence="2 3">
    <name type="scientific">Extensimonas vulgaris</name>
    <dbReference type="NCBI Taxonomy" id="1031594"/>
    <lineage>
        <taxon>Bacteria</taxon>
        <taxon>Pseudomonadati</taxon>
        <taxon>Pseudomonadota</taxon>
        <taxon>Betaproteobacteria</taxon>
        <taxon>Burkholderiales</taxon>
        <taxon>Comamonadaceae</taxon>
        <taxon>Extensimonas</taxon>
    </lineage>
</organism>
<dbReference type="OrthoDB" id="1115105at2"/>
<name>A0A369ANR5_9BURK</name>
<dbReference type="Pfam" id="PF12680">
    <property type="entry name" value="SnoaL_2"/>
    <property type="match status" value="1"/>
</dbReference>
<evidence type="ECO:0000313" key="3">
    <source>
        <dbReference type="Proteomes" id="UP000252174"/>
    </source>
</evidence>
<feature type="domain" description="SnoaL-like" evidence="1">
    <location>
        <begin position="31"/>
        <end position="134"/>
    </location>
</feature>
<gene>
    <name evidence="2" type="ORF">DFR45_102422</name>
</gene>
<keyword evidence="3" id="KW-1185">Reference proteome</keyword>
<dbReference type="EMBL" id="QPJU01000002">
    <property type="protein sequence ID" value="RCX11020.1"/>
    <property type="molecule type" value="Genomic_DNA"/>
</dbReference>
<evidence type="ECO:0000259" key="1">
    <source>
        <dbReference type="Pfam" id="PF12680"/>
    </source>
</evidence>
<protein>
    <submittedName>
        <fullName evidence="2">Steroid delta-isomerase</fullName>
    </submittedName>
</protein>
<dbReference type="RefSeq" id="WP_114482578.1">
    <property type="nucleotide sequence ID" value="NZ_QPJU01000002.1"/>
</dbReference>
<dbReference type="InterPro" id="IPR032710">
    <property type="entry name" value="NTF2-like_dom_sf"/>
</dbReference>
<dbReference type="AlphaFoldDB" id="A0A369ANR5"/>
<reference evidence="2 3" key="1">
    <citation type="submission" date="2018-07" db="EMBL/GenBank/DDBJ databases">
        <title>Genomic Encyclopedia of Type Strains, Phase IV (KMG-IV): sequencing the most valuable type-strain genomes for metagenomic binning, comparative biology and taxonomic classification.</title>
        <authorList>
            <person name="Goeker M."/>
        </authorList>
    </citation>
    <scope>NUCLEOTIDE SEQUENCE [LARGE SCALE GENOMIC DNA]</scope>
    <source>
        <strain evidence="2 3">DSM 100911</strain>
    </source>
</reference>
<dbReference type="Proteomes" id="UP000252174">
    <property type="component" value="Unassembled WGS sequence"/>
</dbReference>
<accession>A0A369ANR5</accession>
<evidence type="ECO:0000313" key="2">
    <source>
        <dbReference type="EMBL" id="RCX11020.1"/>
    </source>
</evidence>
<dbReference type="SUPFAM" id="SSF54427">
    <property type="entry name" value="NTF2-like"/>
    <property type="match status" value="1"/>
</dbReference>
<proteinExistence type="predicted"/>